<evidence type="ECO:0000313" key="4">
    <source>
        <dbReference type="Proteomes" id="UP000821853"/>
    </source>
</evidence>
<dbReference type="InterPro" id="IPR007110">
    <property type="entry name" value="Ig-like_dom"/>
</dbReference>
<sequence length="360" mass="39097">MNSCKASALCRQPWPLRAGEWHHRVTRVAMLRPFVIALGLSVAHVGADEPRKWYEGNLSQVPDHRLVARQPVAVAGAGTVLFACSAASWDAVRFAWHLDHPADVSVSRSSRARSIRLEYEGRDVYVRDSLIRLWSRSPHSGTVRCSVRSPDGETRALLSANYSLLASAGLEWCSAFCPPDRASCALGESGAPECRCGEAFPRRDPFHGVCFAPVKLGQPCVFDHECEANQSWCQSRACTCRPLFEPAAGDCVPVARLGESCAPGQCSGPYSSCRDGRCACYKGYDDIDGVCVPGRTSLPGGNRNPFATPVFGELRADSSTWLLLACFCVVLVGITVCHTLMDARRFKPKTPAALVAPQLK</sequence>
<protein>
    <recommendedName>
        <fullName evidence="2">Ig-like domain-containing protein</fullName>
    </recommendedName>
</protein>
<organism evidence="3 4">
    <name type="scientific">Haemaphysalis longicornis</name>
    <name type="common">Bush tick</name>
    <dbReference type="NCBI Taxonomy" id="44386"/>
    <lineage>
        <taxon>Eukaryota</taxon>
        <taxon>Metazoa</taxon>
        <taxon>Ecdysozoa</taxon>
        <taxon>Arthropoda</taxon>
        <taxon>Chelicerata</taxon>
        <taxon>Arachnida</taxon>
        <taxon>Acari</taxon>
        <taxon>Parasitiformes</taxon>
        <taxon>Ixodida</taxon>
        <taxon>Ixodoidea</taxon>
        <taxon>Ixodidae</taxon>
        <taxon>Haemaphysalinae</taxon>
        <taxon>Haemaphysalis</taxon>
    </lineage>
</organism>
<dbReference type="AlphaFoldDB" id="A0A9J6GG63"/>
<proteinExistence type="predicted"/>
<keyword evidence="1" id="KW-1133">Transmembrane helix</keyword>
<feature type="domain" description="Ig-like" evidence="2">
    <location>
        <begin position="62"/>
        <end position="163"/>
    </location>
</feature>
<accession>A0A9J6GG63</accession>
<dbReference type="Proteomes" id="UP000821853">
    <property type="component" value="Chromosome 4"/>
</dbReference>
<evidence type="ECO:0000256" key="1">
    <source>
        <dbReference type="SAM" id="Phobius"/>
    </source>
</evidence>
<dbReference type="EMBL" id="JABSTR010000006">
    <property type="protein sequence ID" value="KAH9373504.1"/>
    <property type="molecule type" value="Genomic_DNA"/>
</dbReference>
<keyword evidence="4" id="KW-1185">Reference proteome</keyword>
<evidence type="ECO:0000259" key="2">
    <source>
        <dbReference type="PROSITE" id="PS50835"/>
    </source>
</evidence>
<dbReference type="OrthoDB" id="5912242at2759"/>
<comment type="caution">
    <text evidence="3">The sequence shown here is derived from an EMBL/GenBank/DDBJ whole genome shotgun (WGS) entry which is preliminary data.</text>
</comment>
<dbReference type="InterPro" id="IPR006149">
    <property type="entry name" value="EB_dom"/>
</dbReference>
<gene>
    <name evidence="3" type="ORF">HPB48_003456</name>
</gene>
<reference evidence="3 4" key="1">
    <citation type="journal article" date="2020" name="Cell">
        <title>Large-Scale Comparative Analyses of Tick Genomes Elucidate Their Genetic Diversity and Vector Capacities.</title>
        <authorList>
            <consortium name="Tick Genome and Microbiome Consortium (TIGMIC)"/>
            <person name="Jia N."/>
            <person name="Wang J."/>
            <person name="Shi W."/>
            <person name="Du L."/>
            <person name="Sun Y."/>
            <person name="Zhan W."/>
            <person name="Jiang J.F."/>
            <person name="Wang Q."/>
            <person name="Zhang B."/>
            <person name="Ji P."/>
            <person name="Bell-Sakyi L."/>
            <person name="Cui X.M."/>
            <person name="Yuan T.T."/>
            <person name="Jiang B.G."/>
            <person name="Yang W.F."/>
            <person name="Lam T.T."/>
            <person name="Chang Q.C."/>
            <person name="Ding S.J."/>
            <person name="Wang X.J."/>
            <person name="Zhu J.G."/>
            <person name="Ruan X.D."/>
            <person name="Zhao L."/>
            <person name="Wei J.T."/>
            <person name="Ye R.Z."/>
            <person name="Que T.C."/>
            <person name="Du C.H."/>
            <person name="Zhou Y.H."/>
            <person name="Cheng J.X."/>
            <person name="Dai P.F."/>
            <person name="Guo W.B."/>
            <person name="Han X.H."/>
            <person name="Huang E.J."/>
            <person name="Li L.F."/>
            <person name="Wei W."/>
            <person name="Gao Y.C."/>
            <person name="Liu J.Z."/>
            <person name="Shao H.Z."/>
            <person name="Wang X."/>
            <person name="Wang C.C."/>
            <person name="Yang T.C."/>
            <person name="Huo Q.B."/>
            <person name="Li W."/>
            <person name="Chen H.Y."/>
            <person name="Chen S.E."/>
            <person name="Zhou L.G."/>
            <person name="Ni X.B."/>
            <person name="Tian J.H."/>
            <person name="Sheng Y."/>
            <person name="Liu T."/>
            <person name="Pan Y.S."/>
            <person name="Xia L.Y."/>
            <person name="Li J."/>
            <person name="Zhao F."/>
            <person name="Cao W.C."/>
        </authorList>
    </citation>
    <scope>NUCLEOTIDE SEQUENCE [LARGE SCALE GENOMIC DNA]</scope>
    <source>
        <strain evidence="3">HaeL-2018</strain>
    </source>
</reference>
<name>A0A9J6GG63_HAELO</name>
<dbReference type="Pfam" id="PF01683">
    <property type="entry name" value="EB"/>
    <property type="match status" value="2"/>
</dbReference>
<feature type="transmembrane region" description="Helical" evidence="1">
    <location>
        <begin position="321"/>
        <end position="341"/>
    </location>
</feature>
<keyword evidence="1" id="KW-0472">Membrane</keyword>
<dbReference type="PROSITE" id="PS50835">
    <property type="entry name" value="IG_LIKE"/>
    <property type="match status" value="1"/>
</dbReference>
<keyword evidence="1" id="KW-0812">Transmembrane</keyword>
<evidence type="ECO:0000313" key="3">
    <source>
        <dbReference type="EMBL" id="KAH9373504.1"/>
    </source>
</evidence>
<dbReference type="VEuPathDB" id="VectorBase:HLOH_051443"/>